<evidence type="ECO:0000259" key="2">
    <source>
        <dbReference type="Pfam" id="PF18145"/>
    </source>
</evidence>
<dbReference type="CDD" id="cd00085">
    <property type="entry name" value="HNHc"/>
    <property type="match status" value="1"/>
</dbReference>
<reference evidence="3" key="1">
    <citation type="submission" date="2019-10" db="EMBL/GenBank/DDBJ databases">
        <title>Rhizobium leguminosarum symbiovar viciae collection.</title>
        <authorList>
            <person name="Boivin S."/>
            <person name="Lepetit M."/>
        </authorList>
    </citation>
    <scope>NUCLEOTIDE SEQUENCE</scope>
    <source>
        <strain evidence="3">L143</strain>
    </source>
</reference>
<feature type="compositionally biased region" description="Basic and acidic residues" evidence="1">
    <location>
        <begin position="16"/>
        <end position="27"/>
    </location>
</feature>
<evidence type="ECO:0000256" key="1">
    <source>
        <dbReference type="SAM" id="MobiDB-lite"/>
    </source>
</evidence>
<feature type="domain" description="SMODS-associated and fused to various effectors" evidence="2">
    <location>
        <begin position="205"/>
        <end position="396"/>
    </location>
</feature>
<feature type="compositionally biased region" description="Acidic residues" evidence="1">
    <location>
        <begin position="1"/>
        <end position="13"/>
    </location>
</feature>
<organism evidence="3 4">
    <name type="scientific">Rhizobium leguminosarum bv. viciae</name>
    <dbReference type="NCBI Taxonomy" id="387"/>
    <lineage>
        <taxon>Bacteria</taxon>
        <taxon>Pseudomonadati</taxon>
        <taxon>Pseudomonadota</taxon>
        <taxon>Alphaproteobacteria</taxon>
        <taxon>Hyphomicrobiales</taxon>
        <taxon>Rhizobiaceae</taxon>
        <taxon>Rhizobium/Agrobacterium group</taxon>
        <taxon>Rhizobium</taxon>
    </lineage>
</organism>
<evidence type="ECO:0000313" key="3">
    <source>
        <dbReference type="EMBL" id="NKM46055.1"/>
    </source>
</evidence>
<dbReference type="Proteomes" id="UP000662259">
    <property type="component" value="Unassembled WGS sequence"/>
</dbReference>
<gene>
    <name evidence="3" type="ORF">GFL91_13850</name>
</gene>
<dbReference type="InterPro" id="IPR003615">
    <property type="entry name" value="HNH_nuc"/>
</dbReference>
<proteinExistence type="predicted"/>
<dbReference type="RefSeq" id="WP_168276286.1">
    <property type="nucleotide sequence ID" value="NZ_WIEZ01000007.1"/>
</dbReference>
<protein>
    <submittedName>
        <fullName evidence="3">SAVED domain-containing protein</fullName>
    </submittedName>
</protein>
<sequence>MSDDTSLELDDPDGSSADKRSGARRRESIPPNVKAIIWGRSAGRCAFCNKPLIGDLTSGKSNLNTAYIAHIISDAPGGPRGDPVLSPALAKDPSNLMLLCDTHHRLIDGRSTWHEYPVELLRKMKADHESRIETVTSILLDASCHVIRYAAGIGSNESPVNVDAIKSALLPTFYPSHDGMIDLDIPDLGIPDHDPSYWPLHQKTLRDKFLQRVRGRLERGEINRLVVFGLAPMPLLIELGRLISDISEAHVRQLLREPKGWAWDVAEPALSLEFQQPKSSGKQVVLKLGVSASVDDDRVTAVLGADVSIWSLSAEGAHNDIMRTPDDLALWRREVRRVLETIANRHTDAELIHVFPAIPLSAAIELGRVWMPKANLPMRIYDHNRALGGSRPTIDIVHGG</sequence>
<comment type="caution">
    <text evidence="3">The sequence shown here is derived from an EMBL/GenBank/DDBJ whole genome shotgun (WGS) entry which is preliminary data.</text>
</comment>
<feature type="region of interest" description="Disordered" evidence="1">
    <location>
        <begin position="1"/>
        <end position="27"/>
    </location>
</feature>
<dbReference type="InterPro" id="IPR040836">
    <property type="entry name" value="SAVED"/>
</dbReference>
<name>A0A8I2GNI9_RHILV</name>
<accession>A0A8I2GNI9</accession>
<dbReference type="EMBL" id="WIEZ01000007">
    <property type="protein sequence ID" value="NKM46055.1"/>
    <property type="molecule type" value="Genomic_DNA"/>
</dbReference>
<dbReference type="Pfam" id="PF18145">
    <property type="entry name" value="SAVED"/>
    <property type="match status" value="1"/>
</dbReference>
<evidence type="ECO:0000313" key="4">
    <source>
        <dbReference type="Proteomes" id="UP000662259"/>
    </source>
</evidence>
<dbReference type="NCBIfam" id="NF033611">
    <property type="entry name" value="SAVED"/>
    <property type="match status" value="1"/>
</dbReference>
<dbReference type="AlphaFoldDB" id="A0A8I2GNI9"/>